<dbReference type="EMBL" id="RWJN01000206">
    <property type="protein sequence ID" value="TCD64941.1"/>
    <property type="molecule type" value="Genomic_DNA"/>
</dbReference>
<evidence type="ECO:0000256" key="5">
    <source>
        <dbReference type="ARBA" id="ARBA00022801"/>
    </source>
</evidence>
<dbReference type="FunFam" id="2.40.70.10:FF:000115">
    <property type="entry name" value="Lysosomal aspartic protease"/>
    <property type="match status" value="1"/>
</dbReference>
<dbReference type="PANTHER" id="PTHR31308:SF6">
    <property type="entry name" value="GLYCOSIDE HYDROLASE FAMILY 5 C-TERMINAL DOMAIN-CONTAINING PROTEIN"/>
    <property type="match status" value="1"/>
</dbReference>
<dbReference type="InterPro" id="IPR001461">
    <property type="entry name" value="Aspartic_peptidase_A1"/>
</dbReference>
<dbReference type="Proteomes" id="UP000292702">
    <property type="component" value="Unassembled WGS sequence"/>
</dbReference>
<feature type="compositionally biased region" description="Acidic residues" evidence="10">
    <location>
        <begin position="1250"/>
        <end position="1259"/>
    </location>
</feature>
<organism evidence="13 14">
    <name type="scientific">Steccherinum ochraceum</name>
    <dbReference type="NCBI Taxonomy" id="92696"/>
    <lineage>
        <taxon>Eukaryota</taxon>
        <taxon>Fungi</taxon>
        <taxon>Dikarya</taxon>
        <taxon>Basidiomycota</taxon>
        <taxon>Agaricomycotina</taxon>
        <taxon>Agaricomycetes</taxon>
        <taxon>Polyporales</taxon>
        <taxon>Steccherinaceae</taxon>
        <taxon>Steccherinum</taxon>
    </lineage>
</organism>
<keyword evidence="14" id="KW-1185">Reference proteome</keyword>
<dbReference type="GO" id="GO:0000272">
    <property type="term" value="P:polysaccharide catabolic process"/>
    <property type="evidence" value="ECO:0007669"/>
    <property type="project" value="InterPro"/>
</dbReference>
<evidence type="ECO:0000256" key="9">
    <source>
        <dbReference type="RuleBase" id="RU000454"/>
    </source>
</evidence>
<proteinExistence type="inferred from homology"/>
<evidence type="ECO:0000256" key="10">
    <source>
        <dbReference type="SAM" id="MobiDB-lite"/>
    </source>
</evidence>
<dbReference type="InterPro" id="IPR001547">
    <property type="entry name" value="Glyco_hydro_5"/>
</dbReference>
<comment type="similarity">
    <text evidence="2 9">Belongs to the peptidase A1 family.</text>
</comment>
<dbReference type="GO" id="GO:0050295">
    <property type="term" value="F:steryl-beta-glucosidase activity"/>
    <property type="evidence" value="ECO:0007669"/>
    <property type="project" value="TreeGrafter"/>
</dbReference>
<protein>
    <recommendedName>
        <fullName evidence="12">Peptidase A1 domain-containing protein</fullName>
    </recommendedName>
</protein>
<reference evidence="13 14" key="1">
    <citation type="submission" date="2018-11" db="EMBL/GenBank/DDBJ databases">
        <title>Genome assembly of Steccherinum ochraceum LE-BIN_3174, the white-rot fungus of the Steccherinaceae family (The Residual Polyporoid clade, Polyporales, Basidiomycota).</title>
        <authorList>
            <person name="Fedorova T.V."/>
            <person name="Glazunova O.A."/>
            <person name="Landesman E.O."/>
            <person name="Moiseenko K.V."/>
            <person name="Psurtseva N.V."/>
            <person name="Savinova O.S."/>
            <person name="Shakhova N.V."/>
            <person name="Tyazhelova T.V."/>
            <person name="Vasina D.V."/>
        </authorList>
    </citation>
    <scope>NUCLEOTIDE SEQUENCE [LARGE SCALE GENOMIC DNA]</scope>
    <source>
        <strain evidence="13 14">LE-BIN_3174</strain>
    </source>
</reference>
<comment type="caution">
    <text evidence="13">The sequence shown here is derived from an EMBL/GenBank/DDBJ whole genome shotgun (WGS) entry which is preliminary data.</text>
</comment>
<dbReference type="InterPro" id="IPR034164">
    <property type="entry name" value="Pepsin-like_dom"/>
</dbReference>
<dbReference type="STRING" id="92696.A0A4R0RAK5"/>
<evidence type="ECO:0000259" key="12">
    <source>
        <dbReference type="PROSITE" id="PS51767"/>
    </source>
</evidence>
<dbReference type="InterPro" id="IPR013780">
    <property type="entry name" value="Glyco_hydro_b"/>
</dbReference>
<comment type="similarity">
    <text evidence="1">Belongs to the glycosyl hydrolase 5 (cellulase A) family.</text>
</comment>
<dbReference type="Pfam" id="PF18564">
    <property type="entry name" value="Glyco_hydro_5_C"/>
    <property type="match status" value="1"/>
</dbReference>
<evidence type="ECO:0000256" key="2">
    <source>
        <dbReference type="ARBA" id="ARBA00007447"/>
    </source>
</evidence>
<feature type="region of interest" description="Disordered" evidence="10">
    <location>
        <begin position="1244"/>
        <end position="1282"/>
    </location>
</feature>
<dbReference type="InterPro" id="IPR001969">
    <property type="entry name" value="Aspartic_peptidase_AS"/>
</dbReference>
<dbReference type="PROSITE" id="PS51767">
    <property type="entry name" value="PEPTIDASE_A1"/>
    <property type="match status" value="1"/>
</dbReference>
<evidence type="ECO:0000256" key="7">
    <source>
        <dbReference type="PIRSR" id="PIRSR601461-1"/>
    </source>
</evidence>
<feature type="signal peptide" evidence="11">
    <location>
        <begin position="1"/>
        <end position="17"/>
    </location>
</feature>
<dbReference type="InterPro" id="IPR041036">
    <property type="entry name" value="GH5_C"/>
</dbReference>
<dbReference type="InterPro" id="IPR052066">
    <property type="entry name" value="Glycosphingolipid_Hydrolases"/>
</dbReference>
<feature type="disulfide bond" evidence="8">
    <location>
        <begin position="142"/>
        <end position="146"/>
    </location>
</feature>
<evidence type="ECO:0000256" key="1">
    <source>
        <dbReference type="ARBA" id="ARBA00005641"/>
    </source>
</evidence>
<feature type="chain" id="PRO_5020923876" description="Peptidase A1 domain-containing protein" evidence="11">
    <location>
        <begin position="18"/>
        <end position="1380"/>
    </location>
</feature>
<keyword evidence="6" id="KW-0326">Glycosidase</keyword>
<dbReference type="GO" id="GO:1904462">
    <property type="term" value="P:ergosteryl 3-beta-D-glucoside catabolic process"/>
    <property type="evidence" value="ECO:0007669"/>
    <property type="project" value="TreeGrafter"/>
</dbReference>
<evidence type="ECO:0000256" key="3">
    <source>
        <dbReference type="ARBA" id="ARBA00022670"/>
    </source>
</evidence>
<evidence type="ECO:0000313" key="13">
    <source>
        <dbReference type="EMBL" id="TCD64941.1"/>
    </source>
</evidence>
<keyword evidence="4 9" id="KW-0064">Aspartyl protease</keyword>
<feature type="active site" evidence="7">
    <location>
        <position position="129"/>
    </location>
</feature>
<keyword evidence="8" id="KW-1015">Disulfide bond</keyword>
<dbReference type="PANTHER" id="PTHR31308">
    <property type="match status" value="1"/>
</dbReference>
<feature type="domain" description="Peptidase A1" evidence="12">
    <location>
        <begin position="111"/>
        <end position="422"/>
    </location>
</feature>
<dbReference type="PROSITE" id="PS00141">
    <property type="entry name" value="ASP_PROTEASE"/>
    <property type="match status" value="1"/>
</dbReference>
<evidence type="ECO:0000256" key="4">
    <source>
        <dbReference type="ARBA" id="ARBA00022750"/>
    </source>
</evidence>
<keyword evidence="11" id="KW-0732">Signal</keyword>
<feature type="region of interest" description="Disordered" evidence="10">
    <location>
        <begin position="453"/>
        <end position="488"/>
    </location>
</feature>
<evidence type="ECO:0000256" key="6">
    <source>
        <dbReference type="ARBA" id="ARBA00023295"/>
    </source>
</evidence>
<evidence type="ECO:0000256" key="11">
    <source>
        <dbReference type="SAM" id="SignalP"/>
    </source>
</evidence>
<accession>A0A4R0RAK5</accession>
<gene>
    <name evidence="13" type="ORF">EIP91_003399</name>
</gene>
<sequence length="1380" mass="150310">MLTVAFVLFAFHLLAAASPSPVDRSSQGTRIGLNRRRDFVDDGVADIGALVQQLSTVRSKYESTIEAYKRNTGVEPPISLGEPIDLPTNATQPDKRATAAVSLTDDSEVVWYGQISVGTPAVTYTVDFDTGSSDLFLPGPRCTANCQGHKTYNPSLSTTARSRSKTFKLTYGDGSSVSGQQYADTVSAGALAATSQVLGAATTYSAGLAVQNFPSDGLLGMGFQSISQYNAPPFFQTLVAQSKTTQPVFAFKLAQSGSELYLGGVNSDLYTGSFTYVPVTTQAYWQIKLDSVLVGNKVATSANSRLSAVIDTGTTLIIGDPTNVKKLFASIPGSKDASRTVADGFYTVPCRNIPTVKLTFGGKAFSIDPAAFNLGQVSPTSSDCIAGVVSSQSTQSFWIVGDVFLRGVYSAFDVGQSRVGFATLRRSPVLVTCPISGSRPTFADDNAFHSPLTVLLPPPSPRARRSQRRAASQDAQGPLRPVSPATGKPVPPHFIHTLESSFVDNAGRTLLLRGVNISGADKAPLGSPSQILDGFWESAENGGESFVGRPLNLDDGSADVHLARLKGWGFNMLRYVVTWEALEHAGPGKYDHEFIDYTVRVLRKCKEYGFKVLMDPHQDTWSRFSGGSGAPYWTLPACGINPRHITPTQASIIHCEYPDGNNPNPAEMPAMIWSTNYGRLAIQTLFTLFFAGKDFAPKCIIDGVNIQEYLQSHYINAFGQLVDRIRDAGDLMDECVLGWDSLNEPFEGFCGYPDLNSYPSQQTSTLKKGTFPTPAQSLRICMGKAQTVDVWTFSTFGPRKSGRTTVDPKGVKLWLESSAEPDGVHPMWGWKRDPGWKLGFCIWALHNVWDVESGYVITPDYFKCNPEEDRDVCFIEDYWRPHWQAFSSRIRQSHPEAILFVAPPVFAQPPPIDELDLKGRCCLSTHYYDGLTLITRHWHWFNADALGVLRGKYSSSLPAVKFGEKAIRKSIQEQLGVLKDDAKILGAYPTIIGEIGTPFDMDDKKSYGWTDNGKYKGDYTNQQKALDASLNATDGPNALNYTIWTYVPDHTHAWGDGWNLEDLSLWSPDDMREKPDVGMDMNDASSAMLLKRAAANPVSRSAATSSLSLATFAGGNAPSPTDDDPKAALPTAITSLSYWENAYDFLTDGARAVKSFSRPYPSAVVGVPKDIQFDIAKAEFKFTVRVRPEDAPTSGTVPSPPPISRSSSESSTLADEDPEKLLDGISTEIFIPLVHFASDKEVARSRGEQVEPDADDAASDYDSSAPSTNNTTPYGTVRGTAEPRITTSTLDCSTLRAAWYSASSSTFSTPLSLDVQVSAGQWSIEGQNLRWWYPVPAVGDPEREYTIIVRRQDGAIKEASQKPSLWSSLCGTLSRFCMSE</sequence>
<evidence type="ECO:0000313" key="14">
    <source>
        <dbReference type="Proteomes" id="UP000292702"/>
    </source>
</evidence>
<dbReference type="Gene3D" id="3.20.20.80">
    <property type="entry name" value="Glycosidases"/>
    <property type="match status" value="2"/>
</dbReference>
<dbReference type="Gene3D" id="2.40.70.10">
    <property type="entry name" value="Acid Proteases"/>
    <property type="match status" value="2"/>
</dbReference>
<dbReference type="PRINTS" id="PR00792">
    <property type="entry name" value="PEPSIN"/>
</dbReference>
<feature type="active site" evidence="7">
    <location>
        <position position="311"/>
    </location>
</feature>
<dbReference type="InterPro" id="IPR021109">
    <property type="entry name" value="Peptidase_aspartic_dom_sf"/>
</dbReference>
<dbReference type="CDD" id="cd05471">
    <property type="entry name" value="pepsin_like"/>
    <property type="match status" value="1"/>
</dbReference>
<dbReference type="Pfam" id="PF00026">
    <property type="entry name" value="Asp"/>
    <property type="match status" value="1"/>
</dbReference>
<feature type="region of interest" description="Disordered" evidence="10">
    <location>
        <begin position="1189"/>
        <end position="1216"/>
    </location>
</feature>
<name>A0A4R0RAK5_9APHY</name>
<dbReference type="InterPro" id="IPR033121">
    <property type="entry name" value="PEPTIDASE_A1"/>
</dbReference>
<keyword evidence="3 9" id="KW-0645">Protease</keyword>
<evidence type="ECO:0000256" key="8">
    <source>
        <dbReference type="PIRSR" id="PIRSR601461-2"/>
    </source>
</evidence>
<dbReference type="InterPro" id="IPR017853">
    <property type="entry name" value="GH"/>
</dbReference>
<dbReference type="OrthoDB" id="9971853at2759"/>
<dbReference type="Pfam" id="PF00150">
    <property type="entry name" value="Cellulase"/>
    <property type="match status" value="1"/>
</dbReference>
<dbReference type="SUPFAM" id="SSF50630">
    <property type="entry name" value="Acid proteases"/>
    <property type="match status" value="1"/>
</dbReference>
<dbReference type="PROSITE" id="PS00659">
    <property type="entry name" value="GLYCOSYL_HYDROL_F5"/>
    <property type="match status" value="1"/>
</dbReference>
<dbReference type="Gene3D" id="2.60.40.1180">
    <property type="entry name" value="Golgi alpha-mannosidase II"/>
    <property type="match status" value="1"/>
</dbReference>
<keyword evidence="5 9" id="KW-0378">Hydrolase</keyword>
<dbReference type="SUPFAM" id="SSF51445">
    <property type="entry name" value="(Trans)glycosidases"/>
    <property type="match status" value="1"/>
</dbReference>
<dbReference type="InterPro" id="IPR018087">
    <property type="entry name" value="Glyco_hydro_5_CS"/>
</dbReference>
<dbReference type="GO" id="GO:0006508">
    <property type="term" value="P:proteolysis"/>
    <property type="evidence" value="ECO:0007669"/>
    <property type="project" value="UniProtKB-KW"/>
</dbReference>
<dbReference type="GO" id="GO:0004190">
    <property type="term" value="F:aspartic-type endopeptidase activity"/>
    <property type="evidence" value="ECO:0007669"/>
    <property type="project" value="UniProtKB-KW"/>
</dbReference>